<comment type="caution">
    <text evidence="1">The sequence shown here is derived from an EMBL/GenBank/DDBJ whole genome shotgun (WGS) entry which is preliminary data.</text>
</comment>
<accession>A0ACC1PUX1</accession>
<proteinExistence type="predicted"/>
<dbReference type="EMBL" id="JANSHE010001640">
    <property type="protein sequence ID" value="KAJ3001736.1"/>
    <property type="molecule type" value="Genomic_DNA"/>
</dbReference>
<reference evidence="1" key="1">
    <citation type="submission" date="2022-08" db="EMBL/GenBank/DDBJ databases">
        <title>Genome Sequence of Pycnoporus sanguineus.</title>
        <authorList>
            <person name="Buettner E."/>
        </authorList>
    </citation>
    <scope>NUCLEOTIDE SEQUENCE</scope>
    <source>
        <strain evidence="1">CG-C14</strain>
    </source>
</reference>
<evidence type="ECO:0000313" key="2">
    <source>
        <dbReference type="Proteomes" id="UP001144978"/>
    </source>
</evidence>
<sequence>MNCVCSHAAARLPLATSPLTLKFHPVPFQDLECSSAMQNLISHSRSTVNGPSDERNGNSILDPDPAGDKDTFKQRTGTYQFMAIPLLDFKFYADDIPDDIAHDIESFHWLLLWVVLRHTRCHRHPKEDGEALCKRLFRASDDDYGACGSKLSWLWHSRPLTVVNNEPLTTLIQRFDKMVAFNQTDCIHPVPRARLTYSAVLESPRGGVHVSRLRRR</sequence>
<gene>
    <name evidence="1" type="ORF">NUW54_g6243</name>
</gene>
<evidence type="ECO:0000313" key="1">
    <source>
        <dbReference type="EMBL" id="KAJ3001736.1"/>
    </source>
</evidence>
<organism evidence="1 2">
    <name type="scientific">Trametes sanguinea</name>
    <dbReference type="NCBI Taxonomy" id="158606"/>
    <lineage>
        <taxon>Eukaryota</taxon>
        <taxon>Fungi</taxon>
        <taxon>Dikarya</taxon>
        <taxon>Basidiomycota</taxon>
        <taxon>Agaricomycotina</taxon>
        <taxon>Agaricomycetes</taxon>
        <taxon>Polyporales</taxon>
        <taxon>Polyporaceae</taxon>
        <taxon>Trametes</taxon>
    </lineage>
</organism>
<dbReference type="Proteomes" id="UP001144978">
    <property type="component" value="Unassembled WGS sequence"/>
</dbReference>
<name>A0ACC1PUX1_9APHY</name>
<protein>
    <submittedName>
        <fullName evidence="1">Uncharacterized protein</fullName>
    </submittedName>
</protein>
<keyword evidence="2" id="KW-1185">Reference proteome</keyword>